<feature type="compositionally biased region" description="Polar residues" evidence="1">
    <location>
        <begin position="77"/>
        <end position="88"/>
    </location>
</feature>
<organism evidence="2 3">
    <name type="scientific">Saguinus oedipus</name>
    <name type="common">Cotton-top tamarin</name>
    <name type="synonym">Oedipomidas oedipus</name>
    <dbReference type="NCBI Taxonomy" id="9490"/>
    <lineage>
        <taxon>Eukaryota</taxon>
        <taxon>Metazoa</taxon>
        <taxon>Chordata</taxon>
        <taxon>Craniata</taxon>
        <taxon>Vertebrata</taxon>
        <taxon>Euteleostomi</taxon>
        <taxon>Mammalia</taxon>
        <taxon>Eutheria</taxon>
        <taxon>Euarchontoglires</taxon>
        <taxon>Primates</taxon>
        <taxon>Haplorrhini</taxon>
        <taxon>Platyrrhini</taxon>
        <taxon>Cebidae</taxon>
        <taxon>Callitrichinae</taxon>
        <taxon>Saguinus</taxon>
    </lineage>
</organism>
<evidence type="ECO:0000256" key="1">
    <source>
        <dbReference type="SAM" id="MobiDB-lite"/>
    </source>
</evidence>
<name>A0ABQ9W1A6_SAGOE</name>
<dbReference type="EMBL" id="JASSZA010000003">
    <property type="protein sequence ID" value="KAK2115428.1"/>
    <property type="molecule type" value="Genomic_DNA"/>
</dbReference>
<evidence type="ECO:0000313" key="2">
    <source>
        <dbReference type="EMBL" id="KAK2115428.1"/>
    </source>
</evidence>
<accession>A0ABQ9W1A6</accession>
<feature type="region of interest" description="Disordered" evidence="1">
    <location>
        <begin position="162"/>
        <end position="184"/>
    </location>
</feature>
<feature type="region of interest" description="Disordered" evidence="1">
    <location>
        <begin position="68"/>
        <end position="96"/>
    </location>
</feature>
<keyword evidence="3" id="KW-1185">Reference proteome</keyword>
<feature type="compositionally biased region" description="Basic and acidic residues" evidence="1">
    <location>
        <begin position="13"/>
        <end position="26"/>
    </location>
</feature>
<gene>
    <name evidence="2" type="ORF">P7K49_006054</name>
</gene>
<dbReference type="Proteomes" id="UP001266305">
    <property type="component" value="Unassembled WGS sequence"/>
</dbReference>
<reference evidence="2 3" key="1">
    <citation type="submission" date="2023-05" db="EMBL/GenBank/DDBJ databases">
        <title>B98-5 Cell Line De Novo Hybrid Assembly: An Optical Mapping Approach.</title>
        <authorList>
            <person name="Kananen K."/>
            <person name="Auerbach J.A."/>
            <person name="Kautto E."/>
            <person name="Blachly J.S."/>
        </authorList>
    </citation>
    <scope>NUCLEOTIDE SEQUENCE [LARGE SCALE GENOMIC DNA]</scope>
    <source>
        <strain evidence="2">B95-8</strain>
        <tissue evidence="2">Cell line</tissue>
    </source>
</reference>
<feature type="compositionally biased region" description="Polar residues" evidence="1">
    <location>
        <begin position="175"/>
        <end position="184"/>
    </location>
</feature>
<feature type="region of interest" description="Disordered" evidence="1">
    <location>
        <begin position="1"/>
        <end position="33"/>
    </location>
</feature>
<sequence>MLPHPRTQQPTPDSKKQGSDSAHSAREASAGGLVLRSDAEATLYVPIPAGPCEGPYKLRFLEVKGQDQSAKDPSCPWSKSFSGSQQGQEKPKLSKAPRVLVLPHSSISVLPRTPHPNAVVRASSHLRHGPHLWSGEALGLKCPAHSACLSSCAAETAINPMSAHNGGHSRGPETTLENSKQWPK</sequence>
<protein>
    <submittedName>
        <fullName evidence="2">Uncharacterized protein</fullName>
    </submittedName>
</protein>
<evidence type="ECO:0000313" key="3">
    <source>
        <dbReference type="Proteomes" id="UP001266305"/>
    </source>
</evidence>
<proteinExistence type="predicted"/>
<comment type="caution">
    <text evidence="2">The sequence shown here is derived from an EMBL/GenBank/DDBJ whole genome shotgun (WGS) entry which is preliminary data.</text>
</comment>
<feature type="compositionally biased region" description="Polar residues" evidence="1">
    <location>
        <begin position="1"/>
        <end position="12"/>
    </location>
</feature>